<accession>A0ABZ2KVR5</accession>
<evidence type="ECO:0000313" key="3">
    <source>
        <dbReference type="Proteomes" id="UP001374803"/>
    </source>
</evidence>
<gene>
    <name evidence="2" type="ORF">LVJ94_35300</name>
</gene>
<dbReference type="EMBL" id="CP089983">
    <property type="protein sequence ID" value="WXB02170.1"/>
    <property type="molecule type" value="Genomic_DNA"/>
</dbReference>
<dbReference type="RefSeq" id="WP_394831796.1">
    <property type="nucleotide sequence ID" value="NZ_CP089929.1"/>
</dbReference>
<evidence type="ECO:0000256" key="1">
    <source>
        <dbReference type="SAM" id="MobiDB-lite"/>
    </source>
</evidence>
<proteinExistence type="predicted"/>
<sequence length="151" mass="16157">MSARDDLFRVLRTATFNVVPETVVEGDGRLSFLGRLQNTAMASWVRAMRVIHTATHGFKVDTSKVYFLAEGQLIFGWRIIIQADDLARAISTLTAALETDTSSADAGQLDEYPLPGASADRNAPIGGRRGAGPIGTVPLGPMALQVKRMGG</sequence>
<organism evidence="2 3">
    <name type="scientific">Pendulispora rubella</name>
    <dbReference type="NCBI Taxonomy" id="2741070"/>
    <lineage>
        <taxon>Bacteria</taxon>
        <taxon>Pseudomonadati</taxon>
        <taxon>Myxococcota</taxon>
        <taxon>Myxococcia</taxon>
        <taxon>Myxococcales</taxon>
        <taxon>Sorangiineae</taxon>
        <taxon>Pendulisporaceae</taxon>
        <taxon>Pendulispora</taxon>
    </lineage>
</organism>
<dbReference type="Proteomes" id="UP001374803">
    <property type="component" value="Chromosome"/>
</dbReference>
<name>A0ABZ2KVR5_9BACT</name>
<reference evidence="2" key="1">
    <citation type="submission" date="2021-12" db="EMBL/GenBank/DDBJ databases">
        <title>Discovery of the Pendulisporaceae a myxobacterial family with distinct sporulation behavior and unique specialized metabolism.</title>
        <authorList>
            <person name="Garcia R."/>
            <person name="Popoff A."/>
            <person name="Bader C.D."/>
            <person name="Loehr J."/>
            <person name="Walesch S."/>
            <person name="Walt C."/>
            <person name="Boldt J."/>
            <person name="Bunk B."/>
            <person name="Haeckl F.J.F.P.J."/>
            <person name="Gunesch A.P."/>
            <person name="Birkelbach J."/>
            <person name="Nuebel U."/>
            <person name="Pietschmann T."/>
            <person name="Bach T."/>
            <person name="Mueller R."/>
        </authorList>
    </citation>
    <scope>NUCLEOTIDE SEQUENCE</scope>
    <source>
        <strain evidence="2">MSr11367</strain>
    </source>
</reference>
<keyword evidence="3" id="KW-1185">Reference proteome</keyword>
<evidence type="ECO:0000313" key="2">
    <source>
        <dbReference type="EMBL" id="WXB02170.1"/>
    </source>
</evidence>
<protein>
    <submittedName>
        <fullName evidence="2">Uncharacterized protein</fullName>
    </submittedName>
</protein>
<feature type="region of interest" description="Disordered" evidence="1">
    <location>
        <begin position="106"/>
        <end position="139"/>
    </location>
</feature>